<organism evidence="2 3">
    <name type="scientific">Skermanella cutis</name>
    <dbReference type="NCBI Taxonomy" id="2775420"/>
    <lineage>
        <taxon>Bacteria</taxon>
        <taxon>Pseudomonadati</taxon>
        <taxon>Pseudomonadota</taxon>
        <taxon>Alphaproteobacteria</taxon>
        <taxon>Rhodospirillales</taxon>
        <taxon>Azospirillaceae</taxon>
        <taxon>Skermanella</taxon>
    </lineage>
</organism>
<sequence length="316" mass="35008">MPNLPVTHDAFFRALMDEPGVAAAVLREHLPAEVAALLAPEAPELLDAHFVAAHLRHSQADRLYRARTLDGGELYIYVLLEHKSAPDPEVGVQLLGYLAEIWRRLDRQRLEQGGVAGSERPPIVPLVIYHGAREWTVPLSFGETVAACPALRLYLPDFRYALLDLGRVPDERLSDQRVARGGLRVLKYSHRPDGQGAAVLAAVDDLLGSGILVSAFIYINWAYDAVDRRAIEGALARAPDEQREAVMSVMAQERKQGRIEGKAETLLRLLERRFHGVPELYRARLLAADADQLDTWIDAVLEADSVDAVFGRPTAH</sequence>
<dbReference type="InterPro" id="IPR006842">
    <property type="entry name" value="Transposase_31"/>
</dbReference>
<dbReference type="Pfam" id="PF04754">
    <property type="entry name" value="Transposase_31"/>
    <property type="match status" value="1"/>
</dbReference>
<name>A0ABX7BIA0_9PROT</name>
<keyword evidence="3" id="KW-1185">Reference proteome</keyword>
<feature type="domain" description="Transposase (putative) YhgA-like" evidence="1">
    <location>
        <begin position="7"/>
        <end position="193"/>
    </location>
</feature>
<evidence type="ECO:0000313" key="3">
    <source>
        <dbReference type="Proteomes" id="UP000595197"/>
    </source>
</evidence>
<dbReference type="Proteomes" id="UP000595197">
    <property type="component" value="Plasmid pTT6-3"/>
</dbReference>
<dbReference type="InterPro" id="IPR051699">
    <property type="entry name" value="Rpn/YhgA-like_nuclease"/>
</dbReference>
<dbReference type="EMBL" id="CP067423">
    <property type="protein sequence ID" value="QQP93819.1"/>
    <property type="molecule type" value="Genomic_DNA"/>
</dbReference>
<keyword evidence="2" id="KW-0614">Plasmid</keyword>
<reference evidence="2" key="1">
    <citation type="submission" date="2021-02" db="EMBL/GenBank/DDBJ databases">
        <title>Skermanella TT6 skin isolate.</title>
        <authorList>
            <person name="Lee K."/>
            <person name="Ganzorig M."/>
        </authorList>
    </citation>
    <scope>NUCLEOTIDE SEQUENCE</scope>
    <source>
        <strain evidence="2">TT6</strain>
    </source>
</reference>
<protein>
    <submittedName>
        <fullName evidence="2">Rpn family recombination-promoting nuclease/putative transposase</fullName>
    </submittedName>
</protein>
<evidence type="ECO:0000313" key="2">
    <source>
        <dbReference type="EMBL" id="QQP93819.1"/>
    </source>
</evidence>
<proteinExistence type="predicted"/>
<accession>A0ABX7BIA0</accession>
<gene>
    <name evidence="2" type="ORF">IGS68_34405</name>
</gene>
<dbReference type="PANTHER" id="PTHR34611:SF2">
    <property type="entry name" value="INACTIVE RECOMBINATION-PROMOTING NUCLEASE-LIKE PROTEIN RPNE-RELATED"/>
    <property type="match status" value="1"/>
</dbReference>
<dbReference type="PANTHER" id="PTHR34611">
    <property type="match status" value="1"/>
</dbReference>
<dbReference type="RefSeq" id="WP_201083603.1">
    <property type="nucleotide sequence ID" value="NZ_CP067423.1"/>
</dbReference>
<geneLocation type="plasmid" evidence="2 3">
    <name>pTT6-3</name>
</geneLocation>
<evidence type="ECO:0000259" key="1">
    <source>
        <dbReference type="Pfam" id="PF04754"/>
    </source>
</evidence>